<proteinExistence type="predicted"/>
<dbReference type="Pfam" id="PF14534">
    <property type="entry name" value="DUF4440"/>
    <property type="match status" value="1"/>
</dbReference>
<organism evidence="3 4">
    <name type="scientific">Arundinibacter roseus</name>
    <dbReference type="NCBI Taxonomy" id="2070510"/>
    <lineage>
        <taxon>Bacteria</taxon>
        <taxon>Pseudomonadati</taxon>
        <taxon>Bacteroidota</taxon>
        <taxon>Cytophagia</taxon>
        <taxon>Cytophagales</taxon>
        <taxon>Spirosomataceae</taxon>
        <taxon>Arundinibacter</taxon>
    </lineage>
</organism>
<dbReference type="RefSeq" id="WP_132117552.1">
    <property type="nucleotide sequence ID" value="NZ_SMJU01000006.1"/>
</dbReference>
<evidence type="ECO:0000259" key="2">
    <source>
        <dbReference type="Pfam" id="PF14534"/>
    </source>
</evidence>
<protein>
    <submittedName>
        <fullName evidence="3">Nuclear transport factor 2 family protein</fullName>
    </submittedName>
</protein>
<dbReference type="SUPFAM" id="SSF54427">
    <property type="entry name" value="NTF2-like"/>
    <property type="match status" value="1"/>
</dbReference>
<keyword evidence="4" id="KW-1185">Reference proteome</keyword>
<evidence type="ECO:0000313" key="4">
    <source>
        <dbReference type="Proteomes" id="UP000295706"/>
    </source>
</evidence>
<dbReference type="InterPro" id="IPR027843">
    <property type="entry name" value="DUF4440"/>
</dbReference>
<gene>
    <name evidence="3" type="ORF">EZE20_11165</name>
</gene>
<evidence type="ECO:0000313" key="3">
    <source>
        <dbReference type="EMBL" id="TDB65257.1"/>
    </source>
</evidence>
<sequence length="143" mass="16236">MNKKLLLIFIFGILSMAAMAQSKDEKAVRERIETWRVALINQNAAALYSLLAEEMTYGHSNGQMDTKVSFINTIDSRKEVYQELELTKMNITMVGNTALVRHQMDAKVKMEDGSTITPKLGVLQVWQKGKDGWQLLARQAFKL</sequence>
<accession>A0A4R4KBJ0</accession>
<feature type="signal peptide" evidence="1">
    <location>
        <begin position="1"/>
        <end position="20"/>
    </location>
</feature>
<dbReference type="AlphaFoldDB" id="A0A4R4KBJ0"/>
<dbReference type="InterPro" id="IPR032710">
    <property type="entry name" value="NTF2-like_dom_sf"/>
</dbReference>
<dbReference type="EMBL" id="SMJU01000006">
    <property type="protein sequence ID" value="TDB65257.1"/>
    <property type="molecule type" value="Genomic_DNA"/>
</dbReference>
<keyword evidence="1" id="KW-0732">Signal</keyword>
<reference evidence="3 4" key="1">
    <citation type="submission" date="2019-02" db="EMBL/GenBank/DDBJ databases">
        <title>Arundinibacter roseus gen. nov., sp. nov., a new member of the family Cytophagaceae.</title>
        <authorList>
            <person name="Szuroczki S."/>
            <person name="Khayer B."/>
            <person name="Sproer C."/>
            <person name="Toumi M."/>
            <person name="Szabo A."/>
            <person name="Felfoldi T."/>
            <person name="Schumann P."/>
            <person name="Toth E."/>
        </authorList>
    </citation>
    <scope>NUCLEOTIDE SEQUENCE [LARGE SCALE GENOMIC DNA]</scope>
    <source>
        <strain evidence="3 4">DMA-k-7a</strain>
    </source>
</reference>
<feature type="domain" description="DUF4440" evidence="2">
    <location>
        <begin position="28"/>
        <end position="135"/>
    </location>
</feature>
<evidence type="ECO:0000256" key="1">
    <source>
        <dbReference type="SAM" id="SignalP"/>
    </source>
</evidence>
<name>A0A4R4KBJ0_9BACT</name>
<dbReference type="Proteomes" id="UP000295706">
    <property type="component" value="Unassembled WGS sequence"/>
</dbReference>
<feature type="chain" id="PRO_5020789949" evidence="1">
    <location>
        <begin position="21"/>
        <end position="143"/>
    </location>
</feature>
<dbReference type="Gene3D" id="3.10.450.50">
    <property type="match status" value="1"/>
</dbReference>
<dbReference type="OrthoDB" id="5383110at2"/>
<comment type="caution">
    <text evidence="3">The sequence shown here is derived from an EMBL/GenBank/DDBJ whole genome shotgun (WGS) entry which is preliminary data.</text>
</comment>